<dbReference type="RefSeq" id="WP_022229531.1">
    <property type="nucleotide sequence ID" value="NZ_JAJEQM010000002.1"/>
</dbReference>
<keyword evidence="2" id="KW-1185">Reference proteome</keyword>
<sequence length="64" mass="7423">MKRKYPNHVIFRNSNFDFDVCNAISATDCTGLIPWAPNSEEQLDAYDEIINYSPESANIYNYDK</sequence>
<accession>A0AAE3DW95</accession>
<evidence type="ECO:0000313" key="2">
    <source>
        <dbReference type="Proteomes" id="UP001198242"/>
    </source>
</evidence>
<gene>
    <name evidence="1" type="ORF">LKE05_01835</name>
</gene>
<protein>
    <submittedName>
        <fullName evidence="1">Uncharacterized protein</fullName>
    </submittedName>
</protein>
<name>A0AAE3DW95_9FIRM</name>
<dbReference type="AlphaFoldDB" id="A0AAE3DW95"/>
<proteinExistence type="predicted"/>
<reference evidence="1 2" key="1">
    <citation type="submission" date="2021-10" db="EMBL/GenBank/DDBJ databases">
        <title>Anaerobic single-cell dispensing facilitates the cultivation of human gut bacteria.</title>
        <authorList>
            <person name="Afrizal A."/>
        </authorList>
    </citation>
    <scope>NUCLEOTIDE SEQUENCE [LARGE SCALE GENOMIC DNA]</scope>
    <source>
        <strain evidence="1 2">CLA-AA-H232</strain>
    </source>
</reference>
<comment type="caution">
    <text evidence="1">The sequence shown here is derived from an EMBL/GenBank/DDBJ whole genome shotgun (WGS) entry which is preliminary data.</text>
</comment>
<dbReference type="Proteomes" id="UP001198242">
    <property type="component" value="Unassembled WGS sequence"/>
</dbReference>
<dbReference type="EMBL" id="JAJEQM010000002">
    <property type="protein sequence ID" value="MCC2209536.1"/>
    <property type="molecule type" value="Genomic_DNA"/>
</dbReference>
<organism evidence="1 2">
    <name type="scientific">Hominilimicola fabiformis</name>
    <dbReference type="NCBI Taxonomy" id="2885356"/>
    <lineage>
        <taxon>Bacteria</taxon>
        <taxon>Bacillati</taxon>
        <taxon>Bacillota</taxon>
        <taxon>Clostridia</taxon>
        <taxon>Eubacteriales</taxon>
        <taxon>Oscillospiraceae</taxon>
        <taxon>Hominilimicola</taxon>
    </lineage>
</organism>
<evidence type="ECO:0000313" key="1">
    <source>
        <dbReference type="EMBL" id="MCC2209536.1"/>
    </source>
</evidence>